<comment type="subcellular location">
    <subcellularLocation>
        <location evidence="1">Cell membrane</location>
        <topology evidence="1">Multi-pass membrane protein</topology>
    </subcellularLocation>
</comment>
<dbReference type="InterPro" id="IPR050250">
    <property type="entry name" value="Macrolide_Exporter_MacB"/>
</dbReference>
<dbReference type="InterPro" id="IPR003838">
    <property type="entry name" value="ABC3_permease_C"/>
</dbReference>
<protein>
    <submittedName>
        <fullName evidence="10">Putative permease</fullName>
    </submittedName>
</protein>
<dbReference type="GO" id="GO:0022857">
    <property type="term" value="F:transmembrane transporter activity"/>
    <property type="evidence" value="ECO:0007669"/>
    <property type="project" value="TreeGrafter"/>
</dbReference>
<evidence type="ECO:0000313" key="11">
    <source>
        <dbReference type="Proteomes" id="UP000562027"/>
    </source>
</evidence>
<keyword evidence="3 7" id="KW-0812">Transmembrane</keyword>
<dbReference type="Pfam" id="PF02687">
    <property type="entry name" value="FtsX"/>
    <property type="match status" value="2"/>
</dbReference>
<evidence type="ECO:0000259" key="8">
    <source>
        <dbReference type="Pfam" id="PF02687"/>
    </source>
</evidence>
<feature type="transmembrane region" description="Helical" evidence="7">
    <location>
        <begin position="371"/>
        <end position="397"/>
    </location>
</feature>
<evidence type="ECO:0000256" key="2">
    <source>
        <dbReference type="ARBA" id="ARBA00022475"/>
    </source>
</evidence>
<organism evidence="10 11">
    <name type="scientific">Roseateles oligotrophus</name>
    <dbReference type="NCBI Taxonomy" id="1769250"/>
    <lineage>
        <taxon>Bacteria</taxon>
        <taxon>Pseudomonadati</taxon>
        <taxon>Pseudomonadota</taxon>
        <taxon>Betaproteobacteria</taxon>
        <taxon>Burkholderiales</taxon>
        <taxon>Sphaerotilaceae</taxon>
        <taxon>Roseateles</taxon>
    </lineage>
</organism>
<dbReference type="Proteomes" id="UP000562027">
    <property type="component" value="Unassembled WGS sequence"/>
</dbReference>
<proteinExistence type="inferred from homology"/>
<dbReference type="EMBL" id="JACHLP010000004">
    <property type="protein sequence ID" value="MBB4843933.1"/>
    <property type="molecule type" value="Genomic_DNA"/>
</dbReference>
<evidence type="ECO:0000259" key="9">
    <source>
        <dbReference type="Pfam" id="PF12704"/>
    </source>
</evidence>
<comment type="similarity">
    <text evidence="6">Belongs to the ABC-4 integral membrane protein family.</text>
</comment>
<keyword evidence="4 7" id="KW-1133">Transmembrane helix</keyword>
<feature type="transmembrane region" description="Helical" evidence="7">
    <location>
        <begin position="778"/>
        <end position="803"/>
    </location>
</feature>
<sequence>MRDDLQHALRALLRAPGFSLLSLLSLICGLGFAIYSAAIYFSFMDGHIPFPEPERLRAVEATREAERTQANSVHYLDYLEYAGTASDRGWEALHALQTATITLGGSRNYPANFNAAYLPAGLWPWLGEAARPQLGRQLQASDEQAGAAPVVVIGAEVWRNFLAADPKVIGSHILVNGVDTEIVGVLPAALRFPMTQQVWLPFRPPTGTLSRGPGLSMGTAQHVMVLGRLKAGVSPAEAQAGLDQVAARLAQSFPANNKPVGAIALPYAAWGMPDLELISLGLSTAAALLLSLVCINTGNLLLARANERRQEIAVRAALGAPRARLIWRLLLEALLLCAAAGLIGLFFAAWALNATQQAVSATADGRMPFWIQIQLSPAAVACGLGLCLAVALLTAWLPAWRASALDVAAVLRDGRGGNSRQAGRASRALVLLQIALSSLLLLLSGVQSVQLEQRLNGGTGARSHEVMTAQLRPRLALYRGPAAEPALGQLWARLEAALREQLDGQAGGVALATSLPGGGMRSTEEVMAEGQQINEERYPVSGDYSVNSGYFKTLEVPLLAGREFSSTDRSEGLKVAVVNANFAAQFWPGLNLHAVLGKRVKLDPKNPKSEWLTVVGVCAHLLQGPNTPSSLQAANLYRPLSQAPSPDINIGLVGVSDTPASRELLARAVAKADPALALERVYSAEERQRIAYGGEEVRSALSLILGLMTMSLAVSGIYGVTSRAVQLRGLEIAVRRAVGASDGQMMGLLMAQALRLLLCALPLGLLAGALILNQDAASAALLAGGVGGVSVLIGGLVLFSTWLPARQALRRLPSAALNSA</sequence>
<keyword evidence="5 7" id="KW-0472">Membrane</keyword>
<feature type="domain" description="MacB-like periplasmic core" evidence="9">
    <location>
        <begin position="534"/>
        <end position="671"/>
    </location>
</feature>
<dbReference type="AlphaFoldDB" id="A0A840LB47"/>
<evidence type="ECO:0000256" key="1">
    <source>
        <dbReference type="ARBA" id="ARBA00004651"/>
    </source>
</evidence>
<evidence type="ECO:0000256" key="7">
    <source>
        <dbReference type="SAM" id="Phobius"/>
    </source>
</evidence>
<evidence type="ECO:0000313" key="10">
    <source>
        <dbReference type="EMBL" id="MBB4843933.1"/>
    </source>
</evidence>
<dbReference type="InterPro" id="IPR025857">
    <property type="entry name" value="MacB_PCD"/>
</dbReference>
<feature type="transmembrane region" description="Helical" evidence="7">
    <location>
        <begin position="329"/>
        <end position="351"/>
    </location>
</feature>
<evidence type="ECO:0000256" key="6">
    <source>
        <dbReference type="ARBA" id="ARBA00038076"/>
    </source>
</evidence>
<evidence type="ECO:0000256" key="3">
    <source>
        <dbReference type="ARBA" id="ARBA00022692"/>
    </source>
</evidence>
<feature type="transmembrane region" description="Helical" evidence="7">
    <location>
        <begin position="277"/>
        <end position="302"/>
    </location>
</feature>
<feature type="domain" description="ABC3 transporter permease C-terminal" evidence="8">
    <location>
        <begin position="285"/>
        <end position="404"/>
    </location>
</feature>
<feature type="domain" description="ABC3 transporter permease C-terminal" evidence="8">
    <location>
        <begin position="704"/>
        <end position="811"/>
    </location>
</feature>
<keyword evidence="11" id="KW-1185">Reference proteome</keyword>
<comment type="caution">
    <text evidence="10">The sequence shown here is derived from an EMBL/GenBank/DDBJ whole genome shotgun (WGS) entry which is preliminary data.</text>
</comment>
<dbReference type="RefSeq" id="WP_184299628.1">
    <property type="nucleotide sequence ID" value="NZ_JACHLP010000004.1"/>
</dbReference>
<feature type="transmembrane region" description="Helical" evidence="7">
    <location>
        <begin position="20"/>
        <end position="43"/>
    </location>
</feature>
<dbReference type="GO" id="GO:0005886">
    <property type="term" value="C:plasma membrane"/>
    <property type="evidence" value="ECO:0007669"/>
    <property type="project" value="UniProtKB-SubCell"/>
</dbReference>
<feature type="domain" description="MacB-like periplasmic core" evidence="9">
    <location>
        <begin position="20"/>
        <end position="244"/>
    </location>
</feature>
<name>A0A840LB47_9BURK</name>
<dbReference type="PANTHER" id="PTHR30572:SF4">
    <property type="entry name" value="ABC TRANSPORTER PERMEASE YTRF"/>
    <property type="match status" value="1"/>
</dbReference>
<dbReference type="Pfam" id="PF12704">
    <property type="entry name" value="MacB_PCD"/>
    <property type="match status" value="2"/>
</dbReference>
<evidence type="ECO:0000256" key="4">
    <source>
        <dbReference type="ARBA" id="ARBA00022989"/>
    </source>
</evidence>
<evidence type="ECO:0000256" key="5">
    <source>
        <dbReference type="ARBA" id="ARBA00023136"/>
    </source>
</evidence>
<gene>
    <name evidence="10" type="ORF">HNP55_002456</name>
</gene>
<dbReference type="PANTHER" id="PTHR30572">
    <property type="entry name" value="MEMBRANE COMPONENT OF TRANSPORTER-RELATED"/>
    <property type="match status" value="1"/>
</dbReference>
<reference evidence="10 11" key="1">
    <citation type="submission" date="2020-08" db="EMBL/GenBank/DDBJ databases">
        <title>Functional genomics of gut bacteria from endangered species of beetles.</title>
        <authorList>
            <person name="Carlos-Shanley C."/>
        </authorList>
    </citation>
    <scope>NUCLEOTIDE SEQUENCE [LARGE SCALE GENOMIC DNA]</scope>
    <source>
        <strain evidence="10 11">S00239</strain>
    </source>
</reference>
<feature type="transmembrane region" description="Helical" evidence="7">
    <location>
        <begin position="700"/>
        <end position="720"/>
    </location>
</feature>
<feature type="transmembrane region" description="Helical" evidence="7">
    <location>
        <begin position="753"/>
        <end position="772"/>
    </location>
</feature>
<keyword evidence="2" id="KW-1003">Cell membrane</keyword>
<accession>A0A840LB47</accession>